<dbReference type="PANTHER" id="PTHR34374">
    <property type="entry name" value="LARGE RIBOSOMAL RNA SUBUNIT ACCUMULATION PROTEIN YCED HOMOLOG 1, CHLOROPLASTIC"/>
    <property type="match status" value="1"/>
</dbReference>
<sequence>MGSSKLASHFSVIGINDLGVIYGVDQIKTLGKSQEDDEDALIDPDDQLHFPRTETEIDISKNIRDRVYVEIVLSLVCDPGCKGICWNCGKDLNAGSCSCSNKEEAEDDGFSPFWNLKEKLQSKQS</sequence>
<evidence type="ECO:0000313" key="1">
    <source>
        <dbReference type="EMBL" id="KAI5384921.1"/>
    </source>
</evidence>
<dbReference type="InterPro" id="IPR003772">
    <property type="entry name" value="YceD"/>
</dbReference>
<name>A0A9D4ZU67_PEA</name>
<protein>
    <recommendedName>
        <fullName evidence="3">DUF177 domain-containing protein</fullName>
    </recommendedName>
</protein>
<dbReference type="PANTHER" id="PTHR34374:SF1">
    <property type="entry name" value="LARGE RIBOSOMAL RNA SUBUNIT ACCUMULATION PROTEIN YCED HOMOLOG 1, CHLOROPLASTIC"/>
    <property type="match status" value="1"/>
</dbReference>
<reference evidence="1 2" key="1">
    <citation type="journal article" date="2022" name="Nat. Genet.">
        <title>Improved pea reference genome and pan-genome highlight genomic features and evolutionary characteristics.</title>
        <authorList>
            <person name="Yang T."/>
            <person name="Liu R."/>
            <person name="Luo Y."/>
            <person name="Hu S."/>
            <person name="Wang D."/>
            <person name="Wang C."/>
            <person name="Pandey M.K."/>
            <person name="Ge S."/>
            <person name="Xu Q."/>
            <person name="Li N."/>
            <person name="Li G."/>
            <person name="Huang Y."/>
            <person name="Saxena R.K."/>
            <person name="Ji Y."/>
            <person name="Li M."/>
            <person name="Yan X."/>
            <person name="He Y."/>
            <person name="Liu Y."/>
            <person name="Wang X."/>
            <person name="Xiang C."/>
            <person name="Varshney R.K."/>
            <person name="Ding H."/>
            <person name="Gao S."/>
            <person name="Zong X."/>
        </authorList>
    </citation>
    <scope>NUCLEOTIDE SEQUENCE [LARGE SCALE GENOMIC DNA]</scope>
    <source>
        <strain evidence="1 2">cv. Zhongwan 6</strain>
    </source>
</reference>
<organism evidence="1 2">
    <name type="scientific">Pisum sativum</name>
    <name type="common">Garden pea</name>
    <name type="synonym">Lathyrus oleraceus</name>
    <dbReference type="NCBI Taxonomy" id="3888"/>
    <lineage>
        <taxon>Eukaryota</taxon>
        <taxon>Viridiplantae</taxon>
        <taxon>Streptophyta</taxon>
        <taxon>Embryophyta</taxon>
        <taxon>Tracheophyta</taxon>
        <taxon>Spermatophyta</taxon>
        <taxon>Magnoliopsida</taxon>
        <taxon>eudicotyledons</taxon>
        <taxon>Gunneridae</taxon>
        <taxon>Pentapetalae</taxon>
        <taxon>rosids</taxon>
        <taxon>fabids</taxon>
        <taxon>Fabales</taxon>
        <taxon>Fabaceae</taxon>
        <taxon>Papilionoideae</taxon>
        <taxon>50 kb inversion clade</taxon>
        <taxon>NPAAA clade</taxon>
        <taxon>Hologalegina</taxon>
        <taxon>IRL clade</taxon>
        <taxon>Fabeae</taxon>
        <taxon>Lathyrus</taxon>
    </lineage>
</organism>
<proteinExistence type="predicted"/>
<gene>
    <name evidence="1" type="ORF">KIW84_071782</name>
</gene>
<dbReference type="Gramene" id="Psat07G0178200-T1">
    <property type="protein sequence ID" value="KAI5384921.1"/>
    <property type="gene ID" value="KIW84_071782"/>
</dbReference>
<dbReference type="Pfam" id="PF02620">
    <property type="entry name" value="YceD"/>
    <property type="match status" value="1"/>
</dbReference>
<evidence type="ECO:0000313" key="2">
    <source>
        <dbReference type="Proteomes" id="UP001058974"/>
    </source>
</evidence>
<comment type="caution">
    <text evidence="1">The sequence shown here is derived from an EMBL/GenBank/DDBJ whole genome shotgun (WGS) entry which is preliminary data.</text>
</comment>
<evidence type="ECO:0008006" key="3">
    <source>
        <dbReference type="Google" id="ProtNLM"/>
    </source>
</evidence>
<dbReference type="AlphaFoldDB" id="A0A9D4ZU67"/>
<keyword evidence="2" id="KW-1185">Reference proteome</keyword>
<accession>A0A9D4ZU67</accession>
<dbReference type="Proteomes" id="UP001058974">
    <property type="component" value="Chromosome 7"/>
</dbReference>
<dbReference type="EMBL" id="JAMSHJ010000007">
    <property type="protein sequence ID" value="KAI5384921.1"/>
    <property type="molecule type" value="Genomic_DNA"/>
</dbReference>